<dbReference type="PIRSF" id="PIRSF005900">
    <property type="entry name" value="Dps"/>
    <property type="match status" value="1"/>
</dbReference>
<reference evidence="4 5" key="1">
    <citation type="submission" date="2016-04" db="EMBL/GenBank/DDBJ databases">
        <title>First whole genome shotgun sequence of the bacterium Enteractinococcus sp. strain UASWS1574.</title>
        <authorList>
            <person name="Crovadore J."/>
            <person name="Chablais R."/>
            <person name="Lefort F."/>
        </authorList>
    </citation>
    <scope>NUCLEOTIDE SEQUENCE [LARGE SCALE GENOMIC DNA]</scope>
    <source>
        <strain evidence="4 5">UASWS1574</strain>
    </source>
</reference>
<dbReference type="OrthoDB" id="9797687at2"/>
<organism evidence="4 5">
    <name type="scientific">Enteractinococcus helveticum</name>
    <dbReference type="NCBI Taxonomy" id="1837282"/>
    <lineage>
        <taxon>Bacteria</taxon>
        <taxon>Bacillati</taxon>
        <taxon>Actinomycetota</taxon>
        <taxon>Actinomycetes</taxon>
        <taxon>Micrococcales</taxon>
        <taxon>Micrococcaceae</taxon>
    </lineage>
</organism>
<dbReference type="SUPFAM" id="SSF47240">
    <property type="entry name" value="Ferritin-like"/>
    <property type="match status" value="1"/>
</dbReference>
<evidence type="ECO:0000256" key="1">
    <source>
        <dbReference type="ARBA" id="ARBA00009497"/>
    </source>
</evidence>
<dbReference type="AlphaFoldDB" id="A0A1B7LXY6"/>
<keyword evidence="5" id="KW-1185">Reference proteome</keyword>
<dbReference type="PRINTS" id="PR01346">
    <property type="entry name" value="HELNAPAPROT"/>
</dbReference>
<dbReference type="Proteomes" id="UP000078292">
    <property type="component" value="Unassembled WGS sequence"/>
</dbReference>
<dbReference type="InterPro" id="IPR009078">
    <property type="entry name" value="Ferritin-like_SF"/>
</dbReference>
<dbReference type="GO" id="GO:0016722">
    <property type="term" value="F:oxidoreductase activity, acting on metal ions"/>
    <property type="evidence" value="ECO:0007669"/>
    <property type="project" value="InterPro"/>
</dbReference>
<proteinExistence type="inferred from homology"/>
<dbReference type="InterPro" id="IPR002177">
    <property type="entry name" value="DPS_DNA-bd"/>
</dbReference>
<evidence type="ECO:0000256" key="2">
    <source>
        <dbReference type="RuleBase" id="RU003875"/>
    </source>
</evidence>
<comment type="similarity">
    <text evidence="1 2">Belongs to the Dps family.</text>
</comment>
<dbReference type="Pfam" id="PF00210">
    <property type="entry name" value="Ferritin"/>
    <property type="match status" value="1"/>
</dbReference>
<evidence type="ECO:0000259" key="3">
    <source>
        <dbReference type="Pfam" id="PF00210"/>
    </source>
</evidence>
<dbReference type="CDD" id="cd01043">
    <property type="entry name" value="DPS"/>
    <property type="match status" value="1"/>
</dbReference>
<gene>
    <name evidence="4" type="ORF">A6F49_12195</name>
</gene>
<dbReference type="Gene3D" id="1.20.1260.10">
    <property type="match status" value="1"/>
</dbReference>
<name>A0A1B7LXY6_9MICC</name>
<dbReference type="PROSITE" id="PS00818">
    <property type="entry name" value="DPS_1"/>
    <property type="match status" value="1"/>
</dbReference>
<evidence type="ECO:0000313" key="5">
    <source>
        <dbReference type="Proteomes" id="UP000078292"/>
    </source>
</evidence>
<sequence length="172" mass="19048">MTENYAEFTAPGVEMEDAHRVTEILQVRLHALNDLHLTLKHAHWNVVGPEFISVHEMLDPQVDAVRGWADLVAERIATMGVAPKGTPGAIVTGRDWEDYPLDRASSLAHISALNDVYTGVVKDFRTAIAESGKVDPVSEDILVEVTRGLELFQWFLRSFITKADGSLNPVTE</sequence>
<accession>A0A1B7LXY6</accession>
<dbReference type="EMBL" id="LXEY01000020">
    <property type="protein sequence ID" value="OAV60154.1"/>
    <property type="molecule type" value="Genomic_DNA"/>
</dbReference>
<feature type="domain" description="Ferritin/DPS" evidence="3">
    <location>
        <begin position="24"/>
        <end position="163"/>
    </location>
</feature>
<dbReference type="GO" id="GO:0008199">
    <property type="term" value="F:ferric iron binding"/>
    <property type="evidence" value="ECO:0007669"/>
    <property type="project" value="InterPro"/>
</dbReference>
<dbReference type="InterPro" id="IPR008331">
    <property type="entry name" value="Ferritin_DPS_dom"/>
</dbReference>
<comment type="caution">
    <text evidence="4">The sequence shown here is derived from an EMBL/GenBank/DDBJ whole genome shotgun (WGS) entry which is preliminary data.</text>
</comment>
<dbReference type="InterPro" id="IPR023188">
    <property type="entry name" value="DPS_DNA-bd_CS"/>
</dbReference>
<dbReference type="STRING" id="1837282.A6F49_12195"/>
<dbReference type="PANTHER" id="PTHR42932:SF3">
    <property type="entry name" value="DNA PROTECTION DURING STARVATION PROTEIN"/>
    <property type="match status" value="1"/>
</dbReference>
<dbReference type="InterPro" id="IPR012347">
    <property type="entry name" value="Ferritin-like"/>
</dbReference>
<dbReference type="RefSeq" id="WP_043057500.1">
    <property type="nucleotide sequence ID" value="NZ_LXEY01000020.1"/>
</dbReference>
<dbReference type="PANTHER" id="PTHR42932">
    <property type="entry name" value="GENERAL STRESS PROTEIN 20U"/>
    <property type="match status" value="1"/>
</dbReference>
<evidence type="ECO:0000313" key="4">
    <source>
        <dbReference type="EMBL" id="OAV60154.1"/>
    </source>
</evidence>
<protein>
    <submittedName>
        <fullName evidence="4">DNA starvation/stationary phase protection protein</fullName>
    </submittedName>
</protein>